<feature type="transmembrane region" description="Helical" evidence="1">
    <location>
        <begin position="79"/>
        <end position="96"/>
    </location>
</feature>
<protein>
    <submittedName>
        <fullName evidence="2">Uncharacterized protein</fullName>
    </submittedName>
</protein>
<feature type="transmembrane region" description="Helical" evidence="1">
    <location>
        <begin position="41"/>
        <end position="59"/>
    </location>
</feature>
<evidence type="ECO:0000256" key="1">
    <source>
        <dbReference type="SAM" id="Phobius"/>
    </source>
</evidence>
<keyword evidence="1" id="KW-0472">Membrane</keyword>
<evidence type="ECO:0000313" key="2">
    <source>
        <dbReference type="EMBL" id="PON58810.1"/>
    </source>
</evidence>
<dbReference type="AlphaFoldDB" id="A0A2P5CCM7"/>
<name>A0A2P5CCM7_PARAD</name>
<feature type="transmembrane region" description="Helical" evidence="1">
    <location>
        <begin position="13"/>
        <end position="34"/>
    </location>
</feature>
<reference evidence="3" key="1">
    <citation type="submission" date="2016-06" db="EMBL/GenBank/DDBJ databases">
        <title>Parallel loss of symbiosis genes in relatives of nitrogen-fixing non-legume Parasponia.</title>
        <authorList>
            <person name="Van Velzen R."/>
            <person name="Holmer R."/>
            <person name="Bu F."/>
            <person name="Rutten L."/>
            <person name="Van Zeijl A."/>
            <person name="Liu W."/>
            <person name="Santuari L."/>
            <person name="Cao Q."/>
            <person name="Sharma T."/>
            <person name="Shen D."/>
            <person name="Roswanjaya Y."/>
            <person name="Wardhani T."/>
            <person name="Kalhor M.S."/>
            <person name="Jansen J."/>
            <person name="Van den Hoogen J."/>
            <person name="Gungor B."/>
            <person name="Hartog M."/>
            <person name="Hontelez J."/>
            <person name="Verver J."/>
            <person name="Yang W.-C."/>
            <person name="Schijlen E."/>
            <person name="Repin R."/>
            <person name="Schilthuizen M."/>
            <person name="Schranz E."/>
            <person name="Heidstra R."/>
            <person name="Miyata K."/>
            <person name="Fedorova E."/>
            <person name="Kohlen W."/>
            <person name="Bisseling T."/>
            <person name="Smit S."/>
            <person name="Geurts R."/>
        </authorList>
    </citation>
    <scope>NUCLEOTIDE SEQUENCE [LARGE SCALE GENOMIC DNA]</scope>
    <source>
        <strain evidence="3">cv. WU1-14</strain>
    </source>
</reference>
<keyword evidence="3" id="KW-1185">Reference proteome</keyword>
<gene>
    <name evidence="2" type="ORF">PanWU01x14_163250</name>
</gene>
<keyword evidence="1" id="KW-1133">Transmembrane helix</keyword>
<comment type="caution">
    <text evidence="2">The sequence shown here is derived from an EMBL/GenBank/DDBJ whole genome shotgun (WGS) entry which is preliminary data.</text>
</comment>
<accession>A0A2P5CCM7</accession>
<dbReference type="Proteomes" id="UP000237105">
    <property type="component" value="Unassembled WGS sequence"/>
</dbReference>
<keyword evidence="1" id="KW-0812">Transmembrane</keyword>
<proteinExistence type="predicted"/>
<organism evidence="2 3">
    <name type="scientific">Parasponia andersonii</name>
    <name type="common">Sponia andersonii</name>
    <dbReference type="NCBI Taxonomy" id="3476"/>
    <lineage>
        <taxon>Eukaryota</taxon>
        <taxon>Viridiplantae</taxon>
        <taxon>Streptophyta</taxon>
        <taxon>Embryophyta</taxon>
        <taxon>Tracheophyta</taxon>
        <taxon>Spermatophyta</taxon>
        <taxon>Magnoliopsida</taxon>
        <taxon>eudicotyledons</taxon>
        <taxon>Gunneridae</taxon>
        <taxon>Pentapetalae</taxon>
        <taxon>rosids</taxon>
        <taxon>fabids</taxon>
        <taxon>Rosales</taxon>
        <taxon>Cannabaceae</taxon>
        <taxon>Parasponia</taxon>
    </lineage>
</organism>
<evidence type="ECO:0000313" key="3">
    <source>
        <dbReference type="Proteomes" id="UP000237105"/>
    </source>
</evidence>
<dbReference type="EMBL" id="JXTB01000145">
    <property type="protein sequence ID" value="PON58810.1"/>
    <property type="molecule type" value="Genomic_DNA"/>
</dbReference>
<sequence>MVGELQSRFLKDWLFWAGLIIARPFFRLIVLFLAWGRKKKLWNVAIVAICWSLCWKEIIEFLNVSRGMWSPFGIESSNGWLFGCLVLKILKIYPFLI</sequence>